<proteinExistence type="predicted"/>
<comment type="caution">
    <text evidence="1">The sequence shown here is derived from an EMBL/GenBank/DDBJ whole genome shotgun (WGS) entry which is preliminary data.</text>
</comment>
<dbReference type="EMBL" id="JANVFT010000015">
    <property type="protein sequence ID" value="KAJ4498513.1"/>
    <property type="molecule type" value="Genomic_DNA"/>
</dbReference>
<dbReference type="Proteomes" id="UP001150217">
    <property type="component" value="Unassembled WGS sequence"/>
</dbReference>
<evidence type="ECO:0000313" key="2">
    <source>
        <dbReference type="Proteomes" id="UP001150217"/>
    </source>
</evidence>
<accession>A0ABQ8VQ42</accession>
<protein>
    <submittedName>
        <fullName evidence="1">Uncharacterized protein</fullName>
    </submittedName>
</protein>
<evidence type="ECO:0000313" key="1">
    <source>
        <dbReference type="EMBL" id="KAJ4498513.1"/>
    </source>
</evidence>
<keyword evidence="2" id="KW-1185">Reference proteome</keyword>
<name>A0ABQ8VQ42_9AGAR</name>
<reference evidence="1" key="1">
    <citation type="submission" date="2022-08" db="EMBL/GenBank/DDBJ databases">
        <title>A Global Phylogenomic Analysis of the Shiitake Genus Lentinula.</title>
        <authorList>
            <consortium name="DOE Joint Genome Institute"/>
            <person name="Sierra-Patev S."/>
            <person name="Min B."/>
            <person name="Naranjo-Ortiz M."/>
            <person name="Looney B."/>
            <person name="Konkel Z."/>
            <person name="Slot J.C."/>
            <person name="Sakamoto Y."/>
            <person name="Steenwyk J.L."/>
            <person name="Rokas A."/>
            <person name="Carro J."/>
            <person name="Camarero S."/>
            <person name="Ferreira P."/>
            <person name="Molpeceres G."/>
            <person name="Ruiz-Duenas F.J."/>
            <person name="Serrano A."/>
            <person name="Henrissat B."/>
            <person name="Drula E."/>
            <person name="Hughes K.W."/>
            <person name="Mata J.L."/>
            <person name="Ishikawa N.K."/>
            <person name="Vargas-Isla R."/>
            <person name="Ushijima S."/>
            <person name="Smith C.A."/>
            <person name="Ahrendt S."/>
            <person name="Andreopoulos W."/>
            <person name="He G."/>
            <person name="Labutti K."/>
            <person name="Lipzen A."/>
            <person name="Ng V."/>
            <person name="Riley R."/>
            <person name="Sandor L."/>
            <person name="Barry K."/>
            <person name="Martinez A.T."/>
            <person name="Xiao Y."/>
            <person name="Gibbons J.G."/>
            <person name="Terashima K."/>
            <person name="Grigoriev I.V."/>
            <person name="Hibbett D.S."/>
        </authorList>
    </citation>
    <scope>NUCLEOTIDE SEQUENCE</scope>
    <source>
        <strain evidence="1">RHP3577 ss4</strain>
    </source>
</reference>
<sequence length="112" mass="12490">MRETVDKAFAANVCLWFSTHSHTIAARSPLRIAICCSFKARNIESIPFLKSFSADIHSQATGRPEDAVLPSLATTATRKYHAFYSSYQPAISEEVTALIFYFGSMLCIARYC</sequence>
<organism evidence="1 2">
    <name type="scientific">Lentinula lateritia</name>
    <dbReference type="NCBI Taxonomy" id="40482"/>
    <lineage>
        <taxon>Eukaryota</taxon>
        <taxon>Fungi</taxon>
        <taxon>Dikarya</taxon>
        <taxon>Basidiomycota</taxon>
        <taxon>Agaricomycotina</taxon>
        <taxon>Agaricomycetes</taxon>
        <taxon>Agaricomycetidae</taxon>
        <taxon>Agaricales</taxon>
        <taxon>Marasmiineae</taxon>
        <taxon>Omphalotaceae</taxon>
        <taxon>Lentinula</taxon>
    </lineage>
</organism>
<gene>
    <name evidence="1" type="ORF">C8R41DRAFT_137831</name>
</gene>